<dbReference type="Proteomes" id="UP000183585">
    <property type="component" value="Unassembled WGS sequence"/>
</dbReference>
<keyword evidence="3" id="KW-1185">Reference proteome</keyword>
<proteinExistence type="predicted"/>
<evidence type="ECO:0000313" key="2">
    <source>
        <dbReference type="EMBL" id="SCF28917.1"/>
    </source>
</evidence>
<evidence type="ECO:0000256" key="1">
    <source>
        <dbReference type="SAM" id="Phobius"/>
    </source>
</evidence>
<reference evidence="3" key="1">
    <citation type="submission" date="2016-06" db="EMBL/GenBank/DDBJ databases">
        <authorList>
            <person name="Varghese N."/>
            <person name="Submissions Spin"/>
        </authorList>
    </citation>
    <scope>NUCLEOTIDE SEQUENCE [LARGE SCALE GENOMIC DNA]</scope>
    <source>
        <strain evidence="3">DSM 43168</strain>
    </source>
</reference>
<dbReference type="AlphaFoldDB" id="A0A1C4Z7P4"/>
<sequence length="113" mass="12480">MEIESARSGSRARTWVTPARVAWLGAAAVALLLIVPIRILGPGDHERQSCGNTLRTDLDRWRGPSDGDYWEKAYRACNSERIDRIGQAVGVVSLTVLAVTLLTARARRRGDEH</sequence>
<evidence type="ECO:0000313" key="3">
    <source>
        <dbReference type="Proteomes" id="UP000183585"/>
    </source>
</evidence>
<protein>
    <submittedName>
        <fullName evidence="2">Uncharacterized protein</fullName>
    </submittedName>
</protein>
<organism evidence="2 3">
    <name type="scientific">Micromonospora carbonacea</name>
    <dbReference type="NCBI Taxonomy" id="47853"/>
    <lineage>
        <taxon>Bacteria</taxon>
        <taxon>Bacillati</taxon>
        <taxon>Actinomycetota</taxon>
        <taxon>Actinomycetes</taxon>
        <taxon>Micromonosporales</taxon>
        <taxon>Micromonosporaceae</taxon>
        <taxon>Micromonospora</taxon>
    </lineage>
</organism>
<dbReference type="EMBL" id="FMCT01000007">
    <property type="protein sequence ID" value="SCF28917.1"/>
    <property type="molecule type" value="Genomic_DNA"/>
</dbReference>
<keyword evidence="1" id="KW-0472">Membrane</keyword>
<keyword evidence="1" id="KW-0812">Transmembrane</keyword>
<gene>
    <name evidence="2" type="ORF">GA0070563_107338</name>
</gene>
<dbReference type="RefSeq" id="WP_176734903.1">
    <property type="nucleotide sequence ID" value="NZ_FMCT01000007.1"/>
</dbReference>
<feature type="transmembrane region" description="Helical" evidence="1">
    <location>
        <begin position="85"/>
        <end position="104"/>
    </location>
</feature>
<name>A0A1C4Z7P4_9ACTN</name>
<accession>A0A1C4Z7P4</accession>
<feature type="transmembrane region" description="Helical" evidence="1">
    <location>
        <begin position="21"/>
        <end position="39"/>
    </location>
</feature>
<keyword evidence="1" id="KW-1133">Transmembrane helix</keyword>